<keyword evidence="1" id="KW-0732">Signal</keyword>
<gene>
    <name evidence="2" type="ORF">F957_01114</name>
</gene>
<comment type="caution">
    <text evidence="2">The sequence shown here is derived from an EMBL/GenBank/DDBJ whole genome shotgun (WGS) entry which is preliminary data.</text>
</comment>
<feature type="signal peptide" evidence="1">
    <location>
        <begin position="1"/>
        <end position="32"/>
    </location>
</feature>
<protein>
    <submittedName>
        <fullName evidence="2">Uncharacterized protein</fullName>
    </submittedName>
</protein>
<keyword evidence="3" id="KW-1185">Reference proteome</keyword>
<sequence length="145" mass="17169">MLNKASSTHLVMRIQCIFLFCFLIGLSAGAYADDYDFFVAPSEDTEQMFDAAYPEMKTEYSVLHNQFFQNERWRVYNYTAYQTNQFNHKMLTGDTTSLSLDDFSISVGYGMMYQLNQTNRIGYEYLSSFPFDRGQLIRFFWLRIF</sequence>
<evidence type="ECO:0000313" key="3">
    <source>
        <dbReference type="Proteomes" id="UP000014523"/>
    </source>
</evidence>
<organism evidence="2 3">
    <name type="scientific">Acinetobacter gyllenbergii CIP 110306 = MTCC 11365</name>
    <dbReference type="NCBI Taxonomy" id="1217657"/>
    <lineage>
        <taxon>Bacteria</taxon>
        <taxon>Pseudomonadati</taxon>
        <taxon>Pseudomonadota</taxon>
        <taxon>Gammaproteobacteria</taxon>
        <taxon>Moraxellales</taxon>
        <taxon>Moraxellaceae</taxon>
        <taxon>Acinetobacter</taxon>
    </lineage>
</organism>
<proteinExistence type="predicted"/>
<evidence type="ECO:0000313" key="2">
    <source>
        <dbReference type="EMBL" id="EPF89265.1"/>
    </source>
</evidence>
<feature type="chain" id="PRO_5032668862" evidence="1">
    <location>
        <begin position="33"/>
        <end position="145"/>
    </location>
</feature>
<dbReference type="Proteomes" id="UP000014523">
    <property type="component" value="Unassembled WGS sequence"/>
</dbReference>
<name>A0A829HJV1_9GAMM</name>
<dbReference type="EMBL" id="ATGG01000010">
    <property type="protein sequence ID" value="EPF89265.1"/>
    <property type="molecule type" value="Genomic_DNA"/>
</dbReference>
<accession>A0A829HJV1</accession>
<reference evidence="2 3" key="1">
    <citation type="submission" date="2013-06" db="EMBL/GenBank/DDBJ databases">
        <title>The Genome Sequence of Acinetobacter gyllenbergii CIP 110306.</title>
        <authorList>
            <consortium name="The Broad Institute Genome Sequencing Platform"/>
            <consortium name="The Broad Institute Genome Sequencing Center for Infectious Disease"/>
            <person name="Cerqueira G."/>
            <person name="Feldgarden M."/>
            <person name="Courvalin P."/>
            <person name="Perichon B."/>
            <person name="Grillot-Courvalin C."/>
            <person name="Clermont D."/>
            <person name="Rocha E."/>
            <person name="Yoon E.-J."/>
            <person name="Nemec A."/>
            <person name="Young S.K."/>
            <person name="Zeng Q."/>
            <person name="Gargeya S."/>
            <person name="Fitzgerald M."/>
            <person name="Abouelleil A."/>
            <person name="Alvarado L."/>
            <person name="Berlin A.M."/>
            <person name="Chapman S.B."/>
            <person name="Dewar J."/>
            <person name="Goldberg J."/>
            <person name="Griggs A."/>
            <person name="Gujja S."/>
            <person name="Hansen M."/>
            <person name="Howarth C."/>
            <person name="Imamovic A."/>
            <person name="Larimer J."/>
            <person name="McCowan C."/>
            <person name="Murphy C."/>
            <person name="Pearson M."/>
            <person name="Priest M."/>
            <person name="Roberts A."/>
            <person name="Saif S."/>
            <person name="Shea T."/>
            <person name="Sykes S."/>
            <person name="Wortman J."/>
            <person name="Nusbaum C."/>
            <person name="Birren B."/>
        </authorList>
    </citation>
    <scope>NUCLEOTIDE SEQUENCE [LARGE SCALE GENOMIC DNA]</scope>
    <source>
        <strain evidence="2 3">CIP 110306</strain>
    </source>
</reference>
<evidence type="ECO:0000256" key="1">
    <source>
        <dbReference type="SAM" id="SignalP"/>
    </source>
</evidence>
<dbReference type="AlphaFoldDB" id="A0A829HJV1"/>